<dbReference type="EMBL" id="CAQQ02389578">
    <property type="status" value="NOT_ANNOTATED_CDS"/>
    <property type="molecule type" value="Genomic_DNA"/>
</dbReference>
<evidence type="ECO:0000313" key="1">
    <source>
        <dbReference type="EnsemblMetazoa" id="MESCA004876-PA"/>
    </source>
</evidence>
<name>T1GMU3_MEGSC</name>
<organism evidence="1 2">
    <name type="scientific">Megaselia scalaris</name>
    <name type="common">Humpbacked fly</name>
    <name type="synonym">Phora scalaris</name>
    <dbReference type="NCBI Taxonomy" id="36166"/>
    <lineage>
        <taxon>Eukaryota</taxon>
        <taxon>Metazoa</taxon>
        <taxon>Ecdysozoa</taxon>
        <taxon>Arthropoda</taxon>
        <taxon>Hexapoda</taxon>
        <taxon>Insecta</taxon>
        <taxon>Pterygota</taxon>
        <taxon>Neoptera</taxon>
        <taxon>Endopterygota</taxon>
        <taxon>Diptera</taxon>
        <taxon>Brachycera</taxon>
        <taxon>Muscomorpha</taxon>
        <taxon>Platypezoidea</taxon>
        <taxon>Phoridae</taxon>
        <taxon>Megaseliini</taxon>
        <taxon>Megaselia</taxon>
    </lineage>
</organism>
<accession>T1GMU3</accession>
<dbReference type="HOGENOM" id="CLU_2560874_0_0_1"/>
<reference evidence="1" key="2">
    <citation type="submission" date="2015-06" db="UniProtKB">
        <authorList>
            <consortium name="EnsemblMetazoa"/>
        </authorList>
    </citation>
    <scope>IDENTIFICATION</scope>
</reference>
<dbReference type="EMBL" id="CAQQ02389577">
    <property type="status" value="NOT_ANNOTATED_CDS"/>
    <property type="molecule type" value="Genomic_DNA"/>
</dbReference>
<protein>
    <submittedName>
        <fullName evidence="1">Uncharacterized protein</fullName>
    </submittedName>
</protein>
<dbReference type="EnsemblMetazoa" id="MESCA004876-RA">
    <property type="protein sequence ID" value="MESCA004876-PA"/>
    <property type="gene ID" value="MESCA004876"/>
</dbReference>
<sequence length="82" mass="9102">MGVNISKRKDPLKFDSLHAFTIYDDILTDANAFSAPNVYNLFVCTKKVLAYIRATSSAWNTEHSSSRILFSVSTSEGVVMLP</sequence>
<keyword evidence="2" id="KW-1185">Reference proteome</keyword>
<dbReference type="AlphaFoldDB" id="T1GMU3"/>
<dbReference type="Proteomes" id="UP000015102">
    <property type="component" value="Unassembled WGS sequence"/>
</dbReference>
<proteinExistence type="predicted"/>
<evidence type="ECO:0000313" key="2">
    <source>
        <dbReference type="Proteomes" id="UP000015102"/>
    </source>
</evidence>
<reference evidence="2" key="1">
    <citation type="submission" date="2013-02" db="EMBL/GenBank/DDBJ databases">
        <authorList>
            <person name="Hughes D."/>
        </authorList>
    </citation>
    <scope>NUCLEOTIDE SEQUENCE</scope>
    <source>
        <strain>Durham</strain>
        <strain evidence="2">NC isolate 2 -- Noor lab</strain>
    </source>
</reference>